<feature type="domain" description="Transcription factor zinc-finger" evidence="1">
    <location>
        <begin position="26"/>
        <end position="65"/>
    </location>
</feature>
<gene>
    <name evidence="2" type="ORF">ACFOLC_10565</name>
</gene>
<name>A0ABV7RP72_9GAMM</name>
<reference evidence="3" key="1">
    <citation type="journal article" date="2019" name="Int. J. Syst. Evol. Microbiol.">
        <title>The Global Catalogue of Microorganisms (GCM) 10K type strain sequencing project: providing services to taxonomists for standard genome sequencing and annotation.</title>
        <authorList>
            <consortium name="The Broad Institute Genomics Platform"/>
            <consortium name="The Broad Institute Genome Sequencing Center for Infectious Disease"/>
            <person name="Wu L."/>
            <person name="Ma J."/>
        </authorList>
    </citation>
    <scope>NUCLEOTIDE SEQUENCE [LARGE SCALE GENOMIC DNA]</scope>
    <source>
        <strain evidence="3">KCTC 42875</strain>
    </source>
</reference>
<comment type="caution">
    <text evidence="2">The sequence shown here is derived from an EMBL/GenBank/DDBJ whole genome shotgun (WGS) entry which is preliminary data.</text>
</comment>
<evidence type="ECO:0000313" key="2">
    <source>
        <dbReference type="EMBL" id="MFC3551451.1"/>
    </source>
</evidence>
<dbReference type="RefSeq" id="WP_386759216.1">
    <property type="nucleotide sequence ID" value="NZ_JBHRXK010000004.1"/>
</dbReference>
<protein>
    <submittedName>
        <fullName evidence="2">Zf-TFIIB domain-containing protein</fullName>
    </submittedName>
</protein>
<sequence>MRLCRQLAALPQGARRLTHPTGRPMQCPKCSSPMERIDHLAAHAQRCTQCRGLWFALGDYRLLKDAADIIDSGDAAAGERYNRVERIKCPSCVDSQLIRMVDPQQPHIWFESCKFCFGRFYDAGEFRDYAEHTLLEFFQDLDAPARD</sequence>
<proteinExistence type="predicted"/>
<evidence type="ECO:0000313" key="3">
    <source>
        <dbReference type="Proteomes" id="UP001595740"/>
    </source>
</evidence>
<dbReference type="InterPro" id="IPR027392">
    <property type="entry name" value="TF_Znf"/>
</dbReference>
<dbReference type="Proteomes" id="UP001595740">
    <property type="component" value="Unassembled WGS sequence"/>
</dbReference>
<dbReference type="Pfam" id="PF13453">
    <property type="entry name" value="Zn_ribbon_TFIIB"/>
    <property type="match status" value="1"/>
</dbReference>
<organism evidence="2 3">
    <name type="scientific">Lysobacter cavernae</name>
    <dbReference type="NCBI Taxonomy" id="1685901"/>
    <lineage>
        <taxon>Bacteria</taxon>
        <taxon>Pseudomonadati</taxon>
        <taxon>Pseudomonadota</taxon>
        <taxon>Gammaproteobacteria</taxon>
        <taxon>Lysobacterales</taxon>
        <taxon>Lysobacteraceae</taxon>
        <taxon>Lysobacter</taxon>
    </lineage>
</organism>
<keyword evidence="3" id="KW-1185">Reference proteome</keyword>
<accession>A0ABV7RP72</accession>
<evidence type="ECO:0000259" key="1">
    <source>
        <dbReference type="Pfam" id="PF13453"/>
    </source>
</evidence>
<dbReference type="EMBL" id="JBHRXK010000004">
    <property type="protein sequence ID" value="MFC3551451.1"/>
    <property type="molecule type" value="Genomic_DNA"/>
</dbReference>